<comment type="caution">
    <text evidence="2">The sequence shown here is derived from an EMBL/GenBank/DDBJ whole genome shotgun (WGS) entry which is preliminary data.</text>
</comment>
<dbReference type="EMBL" id="JACJKX010000024">
    <property type="protein sequence ID" value="MBM6929369.1"/>
    <property type="molecule type" value="Genomic_DNA"/>
</dbReference>
<keyword evidence="4" id="KW-1185">Reference proteome</keyword>
<evidence type="ECO:0000259" key="1">
    <source>
        <dbReference type="Pfam" id="PF12323"/>
    </source>
</evidence>
<evidence type="ECO:0000313" key="4">
    <source>
        <dbReference type="Proteomes" id="UP000777002"/>
    </source>
</evidence>
<evidence type="ECO:0000313" key="2">
    <source>
        <dbReference type="EMBL" id="MBM6929316.1"/>
    </source>
</evidence>
<sequence length="30" mass="3522">MQITCSFRFELQPDKDQRSLMSRTAGCCRL</sequence>
<dbReference type="InterPro" id="IPR021027">
    <property type="entry name" value="Transposase_put_HTH"/>
</dbReference>
<evidence type="ECO:0000313" key="3">
    <source>
        <dbReference type="EMBL" id="MBM6929369.1"/>
    </source>
</evidence>
<proteinExistence type="predicted"/>
<reference evidence="2 4" key="2">
    <citation type="journal article" date="2021" name="Sci. Rep.">
        <title>The distribution of antibiotic resistance genes in chicken gut microbiota commensals.</title>
        <authorList>
            <person name="Juricova H."/>
            <person name="Matiasovicova J."/>
            <person name="Kubasova T."/>
            <person name="Cejkova D."/>
            <person name="Rychlik I."/>
        </authorList>
    </citation>
    <scope>NUCLEOTIDE SEQUENCE [LARGE SCALE GENOMIC DNA]</scope>
    <source>
        <strain evidence="2 4">An562</strain>
    </source>
</reference>
<gene>
    <name evidence="2" type="ORF">H5985_08565</name>
    <name evidence="3" type="ORF">H5985_08840</name>
</gene>
<feature type="domain" description="Transposase putative helix-turn-helix" evidence="1">
    <location>
        <begin position="1"/>
        <end position="30"/>
    </location>
</feature>
<protein>
    <submittedName>
        <fullName evidence="2">Helix-turn-helix domain-containing protein</fullName>
    </submittedName>
</protein>
<feature type="non-terminal residue" evidence="2">
    <location>
        <position position="30"/>
    </location>
</feature>
<dbReference type="Pfam" id="PF12323">
    <property type="entry name" value="HTH_OrfB_IS605"/>
    <property type="match status" value="1"/>
</dbReference>
<dbReference type="EMBL" id="JACJKX010000021">
    <property type="protein sequence ID" value="MBM6929316.1"/>
    <property type="molecule type" value="Genomic_DNA"/>
</dbReference>
<reference evidence="2" key="1">
    <citation type="submission" date="2020-08" db="EMBL/GenBank/DDBJ databases">
        <authorList>
            <person name="Cejkova D."/>
            <person name="Kubasova T."/>
            <person name="Jahodarova E."/>
            <person name="Rychlik I."/>
        </authorList>
    </citation>
    <scope>NUCLEOTIDE SEQUENCE</scope>
    <source>
        <strain evidence="2">An562</strain>
    </source>
</reference>
<organism evidence="2 4">
    <name type="scientific">Parasutterella secunda</name>
    <dbReference type="NCBI Taxonomy" id="626947"/>
    <lineage>
        <taxon>Bacteria</taxon>
        <taxon>Pseudomonadati</taxon>
        <taxon>Pseudomonadota</taxon>
        <taxon>Betaproteobacteria</taxon>
        <taxon>Burkholderiales</taxon>
        <taxon>Sutterellaceae</taxon>
        <taxon>Parasutterella</taxon>
    </lineage>
</organism>
<name>A0ABS2GV30_9BURK</name>
<accession>A0ABS2GV30</accession>
<dbReference type="Proteomes" id="UP000777002">
    <property type="component" value="Unassembled WGS sequence"/>
</dbReference>